<evidence type="ECO:0000256" key="7">
    <source>
        <dbReference type="ARBA" id="ARBA00023136"/>
    </source>
</evidence>
<comment type="subcellular location">
    <subcellularLocation>
        <location evidence="1">Membrane</location>
        <topology evidence="1">Multi-pass membrane protein</topology>
    </subcellularLocation>
</comment>
<name>A0ABU9ANC9_9BACT</name>
<dbReference type="EMBL" id="JBBUKT010000001">
    <property type="protein sequence ID" value="MEK7949211.1"/>
    <property type="molecule type" value="Genomic_DNA"/>
</dbReference>
<evidence type="ECO:0000256" key="2">
    <source>
        <dbReference type="ARBA" id="ARBA00022448"/>
    </source>
</evidence>
<dbReference type="PANTHER" id="PTHR43562:SF4">
    <property type="entry name" value="NA(+)_H(+) ANTIPORTER NHAS5"/>
    <property type="match status" value="1"/>
</dbReference>
<dbReference type="InterPro" id="IPR006153">
    <property type="entry name" value="Cation/H_exchanger_TM"/>
</dbReference>
<feature type="transmembrane region" description="Helical" evidence="9">
    <location>
        <begin position="299"/>
        <end position="320"/>
    </location>
</feature>
<feature type="transmembrane region" description="Helical" evidence="9">
    <location>
        <begin position="177"/>
        <end position="201"/>
    </location>
</feature>
<reference evidence="11 12" key="1">
    <citation type="submission" date="2024-04" db="EMBL/GenBank/DDBJ databases">
        <title>Luteolibacter sp. isolated from soil.</title>
        <authorList>
            <person name="An J."/>
        </authorList>
    </citation>
    <scope>NUCLEOTIDE SEQUENCE [LARGE SCALE GENOMIC DNA]</scope>
    <source>
        <strain evidence="11 12">Y139</strain>
    </source>
</reference>
<proteinExistence type="predicted"/>
<gene>
    <name evidence="11" type="ORF">WKV53_01815</name>
</gene>
<feature type="domain" description="Cation/H+ exchanger transmembrane" evidence="10">
    <location>
        <begin position="23"/>
        <end position="385"/>
    </location>
</feature>
<dbReference type="InterPro" id="IPR038770">
    <property type="entry name" value="Na+/solute_symporter_sf"/>
</dbReference>
<keyword evidence="6" id="KW-0406">Ion transport</keyword>
<evidence type="ECO:0000256" key="8">
    <source>
        <dbReference type="SAM" id="MobiDB-lite"/>
    </source>
</evidence>
<dbReference type="PANTHER" id="PTHR43562">
    <property type="entry name" value="NAPA-TYPE SODIUM/HYDROGEN ANTIPORTER"/>
    <property type="match status" value="1"/>
</dbReference>
<evidence type="ECO:0000256" key="3">
    <source>
        <dbReference type="ARBA" id="ARBA00022449"/>
    </source>
</evidence>
<dbReference type="Pfam" id="PF00999">
    <property type="entry name" value="Na_H_Exchanger"/>
    <property type="match status" value="1"/>
</dbReference>
<feature type="transmembrane region" description="Helical" evidence="9">
    <location>
        <begin position="91"/>
        <end position="110"/>
    </location>
</feature>
<organism evidence="11 12">
    <name type="scientific">Luteolibacter soli</name>
    <dbReference type="NCBI Taxonomy" id="3135280"/>
    <lineage>
        <taxon>Bacteria</taxon>
        <taxon>Pseudomonadati</taxon>
        <taxon>Verrucomicrobiota</taxon>
        <taxon>Verrucomicrobiia</taxon>
        <taxon>Verrucomicrobiales</taxon>
        <taxon>Verrucomicrobiaceae</taxon>
        <taxon>Luteolibacter</taxon>
    </lineage>
</organism>
<keyword evidence="2" id="KW-0813">Transport</keyword>
<dbReference type="Proteomes" id="UP001371305">
    <property type="component" value="Unassembled WGS sequence"/>
</dbReference>
<evidence type="ECO:0000256" key="9">
    <source>
        <dbReference type="SAM" id="Phobius"/>
    </source>
</evidence>
<dbReference type="RefSeq" id="WP_341402631.1">
    <property type="nucleotide sequence ID" value="NZ_JBBUKT010000001.1"/>
</dbReference>
<feature type="transmembrane region" description="Helical" evidence="9">
    <location>
        <begin position="267"/>
        <end position="287"/>
    </location>
</feature>
<evidence type="ECO:0000256" key="5">
    <source>
        <dbReference type="ARBA" id="ARBA00022989"/>
    </source>
</evidence>
<comment type="caution">
    <text evidence="11">The sequence shown here is derived from an EMBL/GenBank/DDBJ whole genome shotgun (WGS) entry which is preliminary data.</text>
</comment>
<protein>
    <submittedName>
        <fullName evidence="11">Cation:proton antiporter</fullName>
    </submittedName>
</protein>
<feature type="transmembrane region" description="Helical" evidence="9">
    <location>
        <begin position="222"/>
        <end position="247"/>
    </location>
</feature>
<feature type="transmembrane region" description="Helical" evidence="9">
    <location>
        <begin position="367"/>
        <end position="385"/>
    </location>
</feature>
<evidence type="ECO:0000313" key="11">
    <source>
        <dbReference type="EMBL" id="MEK7949211.1"/>
    </source>
</evidence>
<feature type="transmembrane region" description="Helical" evidence="9">
    <location>
        <begin position="35"/>
        <end position="53"/>
    </location>
</feature>
<evidence type="ECO:0000256" key="1">
    <source>
        <dbReference type="ARBA" id="ARBA00004141"/>
    </source>
</evidence>
<keyword evidence="4 9" id="KW-0812">Transmembrane</keyword>
<feature type="transmembrane region" description="Helical" evidence="9">
    <location>
        <begin position="332"/>
        <end position="355"/>
    </location>
</feature>
<keyword evidence="3" id="KW-0050">Antiport</keyword>
<dbReference type="Gene3D" id="1.20.1530.20">
    <property type="match status" value="1"/>
</dbReference>
<evidence type="ECO:0000313" key="12">
    <source>
        <dbReference type="Proteomes" id="UP001371305"/>
    </source>
</evidence>
<sequence>MELAEHLSPLTTFGIAIGCSVLLPKLMERLRLPGVLGFILAGVLMGPNALGLIRADGPVIELLAELGKLLFMFFVGFEIDLDEFKKSRNRSATFGALTFLFPMAGGVLLGRVTGNGWNTSLLIGSIIASHTLLAFPIIQRLGLGQHPAVTTVVGGTIFTDIASMLVLALAVSVHQAGFSWGFLGMELLELAVFVAAIFLFAGSLARKAIIRWGDKPEIRVMIMLVVIAVCAEGASLIKLEGIVGAFLAGIAVKRAVRGKFAVEELEVISHALFIPAFFLTTGFLVNFQLLGETAVTRPGLVVGIVAALVVGKYIAAWLTTRIFGGTPAQTHLAWSLSLPQMAATLASAVVAYNTVNASGARLLDMPYVNASLVLVVITCVAGPILTQRFAGRVKGEESAGSVPQSPQLRGLPPEESC</sequence>
<feature type="transmembrane region" description="Helical" evidence="9">
    <location>
        <begin position="116"/>
        <end position="137"/>
    </location>
</feature>
<evidence type="ECO:0000256" key="6">
    <source>
        <dbReference type="ARBA" id="ARBA00023065"/>
    </source>
</evidence>
<evidence type="ECO:0000256" key="4">
    <source>
        <dbReference type="ARBA" id="ARBA00022692"/>
    </source>
</evidence>
<keyword evidence="12" id="KW-1185">Reference proteome</keyword>
<feature type="transmembrane region" description="Helical" evidence="9">
    <location>
        <begin position="149"/>
        <end position="171"/>
    </location>
</feature>
<keyword evidence="5 9" id="KW-1133">Transmembrane helix</keyword>
<feature type="transmembrane region" description="Helical" evidence="9">
    <location>
        <begin position="59"/>
        <end position="79"/>
    </location>
</feature>
<feature type="transmembrane region" description="Helical" evidence="9">
    <location>
        <begin position="6"/>
        <end position="23"/>
    </location>
</feature>
<accession>A0ABU9ANC9</accession>
<feature type="region of interest" description="Disordered" evidence="8">
    <location>
        <begin position="396"/>
        <end position="417"/>
    </location>
</feature>
<evidence type="ECO:0000259" key="10">
    <source>
        <dbReference type="Pfam" id="PF00999"/>
    </source>
</evidence>
<keyword evidence="7 9" id="KW-0472">Membrane</keyword>